<dbReference type="OrthoDB" id="1432432at2759"/>
<dbReference type="GO" id="GO:0009904">
    <property type="term" value="P:chloroplast accumulation movement"/>
    <property type="evidence" value="ECO:0007669"/>
    <property type="project" value="TreeGrafter"/>
</dbReference>
<sequence length="631" mass="70534">MEQQLPESPNQSSEESSPHSDSAKDLKHVIDTAAPFESVKDAVSKFGGIVDWKTRRTQSLERSKMVGHEFAKPNATEELENTKKLIEDLRLNLESVERDEVQLKEEAEVVIRKIEELEQDIADEASFEAKAQLEVEQSMQSSAASELEFLKKELDSLRKEYDYMVNGRDVAINNAEEAVAASKEIEKAVEDLNAELIATKESLKLTRTAHLEAEEQTSGVVDEETHNYKLELEKSEEELETLNQQVLSARVLKSKLEASSSLLLDLKAELAAYMESKLEDETDALRKKELEEVKMNIEKATAEVNSLKEASILLQSELEEEKLILNDLKESEEKASAKVTDLQVELEKSKSAIAFLQMKEDEAREVMAELPKKLQAAVQEADEAKSLSQAAQAELLQAQEEAEKAKASLATLQNRLHATKMEIGASKVSEKLAKDSIKALERSESTRGGSNTKEVDTSSLVTLTLDEYHELSKRTQKAEEQANLRITAANSQIEVAKESELRSLEKLEELNEELCVRRESLKIATKNAEKAAEGKSVVEQELRSWRADQEQQRKDSEVNTTTAAANATVNVRDSPHTSKGKAPLENNTNNDNHSNENGSSSDAKNKKKKKKSLFPSKVIMFFAKRKTHPSK</sequence>
<feature type="coiled-coil region" evidence="3">
    <location>
        <begin position="72"/>
        <end position="252"/>
    </location>
</feature>
<feature type="coiled-coil region" evidence="3">
    <location>
        <begin position="290"/>
        <end position="345"/>
    </location>
</feature>
<evidence type="ECO:0000313" key="6">
    <source>
        <dbReference type="Proteomes" id="UP001058974"/>
    </source>
</evidence>
<dbReference type="GO" id="GO:0009903">
    <property type="term" value="P:chloroplast avoidance movement"/>
    <property type="evidence" value="ECO:0007669"/>
    <property type="project" value="TreeGrafter"/>
</dbReference>
<dbReference type="PANTHER" id="PTHR32054">
    <property type="entry name" value="HEAVY CHAIN, PUTATIVE, EXPRESSED-RELATED-RELATED"/>
    <property type="match status" value="1"/>
</dbReference>
<evidence type="ECO:0000256" key="1">
    <source>
        <dbReference type="ARBA" id="ARBA00005485"/>
    </source>
</evidence>
<feature type="compositionally biased region" description="Low complexity" evidence="4">
    <location>
        <begin position="1"/>
        <end position="15"/>
    </location>
</feature>
<dbReference type="Gramene" id="Psat4g111800.2">
    <property type="protein sequence ID" value="Psat4g111800.2.cds"/>
    <property type="gene ID" value="Psat4g111800"/>
</dbReference>
<feature type="compositionally biased region" description="Basic and acidic residues" evidence="4">
    <location>
        <begin position="524"/>
        <end position="557"/>
    </location>
</feature>
<proteinExistence type="inferred from homology"/>
<evidence type="ECO:0000313" key="5">
    <source>
        <dbReference type="EMBL" id="KAI5419057.1"/>
    </source>
</evidence>
<dbReference type="Pfam" id="PF05701">
    <property type="entry name" value="WEMBL"/>
    <property type="match status" value="1"/>
</dbReference>
<comment type="similarity">
    <text evidence="1">Belongs to the WEB family.</text>
</comment>
<dbReference type="Proteomes" id="UP001058974">
    <property type="component" value="Chromosome 4"/>
</dbReference>
<feature type="coiled-coil region" evidence="3">
    <location>
        <begin position="493"/>
        <end position="524"/>
    </location>
</feature>
<dbReference type="EMBL" id="JAMSHJ010000004">
    <property type="protein sequence ID" value="KAI5419057.1"/>
    <property type="molecule type" value="Genomic_DNA"/>
</dbReference>
<dbReference type="PANTHER" id="PTHR32054:SF46">
    <property type="entry name" value="WEB FAMILY PROTEIN-RELATED"/>
    <property type="match status" value="1"/>
</dbReference>
<keyword evidence="6" id="KW-1185">Reference proteome</keyword>
<keyword evidence="2 3" id="KW-0175">Coiled coil</keyword>
<gene>
    <name evidence="5" type="ORF">KIW84_043310</name>
</gene>
<dbReference type="Gramene" id="Psat04G0331000-T1">
    <property type="protein sequence ID" value="KAI5419057.1"/>
    <property type="gene ID" value="KIW84_043310"/>
</dbReference>
<evidence type="ECO:0000256" key="2">
    <source>
        <dbReference type="ARBA" id="ARBA00023054"/>
    </source>
</evidence>
<name>A0A9D4XF04_PEA</name>
<dbReference type="GO" id="GO:0005829">
    <property type="term" value="C:cytosol"/>
    <property type="evidence" value="ECO:0007669"/>
    <property type="project" value="TreeGrafter"/>
</dbReference>
<evidence type="ECO:0000256" key="3">
    <source>
        <dbReference type="SAM" id="Coils"/>
    </source>
</evidence>
<feature type="coiled-coil region" evidence="3">
    <location>
        <begin position="374"/>
        <end position="422"/>
    </location>
</feature>
<organism evidence="5 6">
    <name type="scientific">Pisum sativum</name>
    <name type="common">Garden pea</name>
    <name type="synonym">Lathyrus oleraceus</name>
    <dbReference type="NCBI Taxonomy" id="3888"/>
    <lineage>
        <taxon>Eukaryota</taxon>
        <taxon>Viridiplantae</taxon>
        <taxon>Streptophyta</taxon>
        <taxon>Embryophyta</taxon>
        <taxon>Tracheophyta</taxon>
        <taxon>Spermatophyta</taxon>
        <taxon>Magnoliopsida</taxon>
        <taxon>eudicotyledons</taxon>
        <taxon>Gunneridae</taxon>
        <taxon>Pentapetalae</taxon>
        <taxon>rosids</taxon>
        <taxon>fabids</taxon>
        <taxon>Fabales</taxon>
        <taxon>Fabaceae</taxon>
        <taxon>Papilionoideae</taxon>
        <taxon>50 kb inversion clade</taxon>
        <taxon>NPAAA clade</taxon>
        <taxon>Hologalegina</taxon>
        <taxon>IRL clade</taxon>
        <taxon>Fabeae</taxon>
        <taxon>Lathyrus</taxon>
    </lineage>
</organism>
<comment type="caution">
    <text evidence="5">The sequence shown here is derived from an EMBL/GenBank/DDBJ whole genome shotgun (WGS) entry which is preliminary data.</text>
</comment>
<feature type="compositionally biased region" description="Low complexity" evidence="4">
    <location>
        <begin position="558"/>
        <end position="571"/>
    </location>
</feature>
<reference evidence="5 6" key="1">
    <citation type="journal article" date="2022" name="Nat. Genet.">
        <title>Improved pea reference genome and pan-genome highlight genomic features and evolutionary characteristics.</title>
        <authorList>
            <person name="Yang T."/>
            <person name="Liu R."/>
            <person name="Luo Y."/>
            <person name="Hu S."/>
            <person name="Wang D."/>
            <person name="Wang C."/>
            <person name="Pandey M.K."/>
            <person name="Ge S."/>
            <person name="Xu Q."/>
            <person name="Li N."/>
            <person name="Li G."/>
            <person name="Huang Y."/>
            <person name="Saxena R.K."/>
            <person name="Ji Y."/>
            <person name="Li M."/>
            <person name="Yan X."/>
            <person name="He Y."/>
            <person name="Liu Y."/>
            <person name="Wang X."/>
            <person name="Xiang C."/>
            <person name="Varshney R.K."/>
            <person name="Ding H."/>
            <person name="Gao S."/>
            <person name="Zong X."/>
        </authorList>
    </citation>
    <scope>NUCLEOTIDE SEQUENCE [LARGE SCALE GENOMIC DNA]</scope>
    <source>
        <strain evidence="5 6">cv. Zhongwan 6</strain>
    </source>
</reference>
<feature type="region of interest" description="Disordered" evidence="4">
    <location>
        <begin position="1"/>
        <end position="27"/>
    </location>
</feature>
<dbReference type="Gramene" id="Psat4g111800.1">
    <property type="protein sequence ID" value="Psat4g111800.1.cds"/>
    <property type="gene ID" value="Psat4g111800"/>
</dbReference>
<dbReference type="AlphaFoldDB" id="A0A9D4XF04"/>
<feature type="compositionally biased region" description="Low complexity" evidence="4">
    <location>
        <begin position="586"/>
        <end position="602"/>
    </location>
</feature>
<evidence type="ECO:0000256" key="4">
    <source>
        <dbReference type="SAM" id="MobiDB-lite"/>
    </source>
</evidence>
<dbReference type="InterPro" id="IPR008545">
    <property type="entry name" value="Web"/>
</dbReference>
<feature type="region of interest" description="Disordered" evidence="4">
    <location>
        <begin position="524"/>
        <end position="631"/>
    </location>
</feature>
<protein>
    <submittedName>
        <fullName evidence="5">Uncharacterized protein</fullName>
    </submittedName>
</protein>
<feature type="compositionally biased region" description="Basic and acidic residues" evidence="4">
    <location>
        <begin position="16"/>
        <end position="27"/>
    </location>
</feature>
<accession>A0A9D4XF04</accession>